<accession>A0A0C2VKZ1</accession>
<dbReference type="EMBL" id="JXRP01000009">
    <property type="protein sequence ID" value="KIL49542.1"/>
    <property type="molecule type" value="Genomic_DNA"/>
</dbReference>
<reference evidence="9 10" key="1">
    <citation type="submission" date="2015-01" db="EMBL/GenBank/DDBJ databases">
        <title>Genome sequencing of Jeotgalibacillus soli.</title>
        <authorList>
            <person name="Goh K.M."/>
            <person name="Chan K.-G."/>
            <person name="Yaakop A.S."/>
            <person name="Ee R."/>
            <person name="Gan H.M."/>
            <person name="Chan C.S."/>
        </authorList>
    </citation>
    <scope>NUCLEOTIDE SEQUENCE [LARGE SCALE GENOMIC DNA]</scope>
    <source>
        <strain evidence="9 10">P9</strain>
    </source>
</reference>
<dbReference type="GO" id="GO:0055085">
    <property type="term" value="P:transmembrane transport"/>
    <property type="evidence" value="ECO:0007669"/>
    <property type="project" value="InterPro"/>
</dbReference>
<keyword evidence="3" id="KW-1003">Cell membrane</keyword>
<evidence type="ECO:0000256" key="7">
    <source>
        <dbReference type="SAM" id="Phobius"/>
    </source>
</evidence>
<dbReference type="CDD" id="cd06261">
    <property type="entry name" value="TM_PBP2"/>
    <property type="match status" value="1"/>
</dbReference>
<evidence type="ECO:0000259" key="8">
    <source>
        <dbReference type="PROSITE" id="PS50928"/>
    </source>
</evidence>
<keyword evidence="6 7" id="KW-0472">Membrane</keyword>
<dbReference type="AlphaFoldDB" id="A0A0C2VKZ1"/>
<keyword evidence="2" id="KW-0813">Transport</keyword>
<comment type="caution">
    <text evidence="9">The sequence shown here is derived from an EMBL/GenBank/DDBJ whole genome shotgun (WGS) entry which is preliminary data.</text>
</comment>
<name>A0A0C2VKZ1_9BACL</name>
<keyword evidence="4 7" id="KW-0812">Transmembrane</keyword>
<evidence type="ECO:0000256" key="6">
    <source>
        <dbReference type="ARBA" id="ARBA00023136"/>
    </source>
</evidence>
<evidence type="ECO:0000313" key="10">
    <source>
        <dbReference type="Proteomes" id="UP000031938"/>
    </source>
</evidence>
<evidence type="ECO:0000313" key="9">
    <source>
        <dbReference type="EMBL" id="KIL49542.1"/>
    </source>
</evidence>
<dbReference type="Proteomes" id="UP000031938">
    <property type="component" value="Unassembled WGS sequence"/>
</dbReference>
<evidence type="ECO:0000256" key="1">
    <source>
        <dbReference type="ARBA" id="ARBA00004651"/>
    </source>
</evidence>
<protein>
    <submittedName>
        <fullName evidence="9">Spermidine/putrescine ABC transporter permease</fullName>
    </submittedName>
</protein>
<evidence type="ECO:0000256" key="2">
    <source>
        <dbReference type="ARBA" id="ARBA00022448"/>
    </source>
</evidence>
<keyword evidence="5 7" id="KW-1133">Transmembrane helix</keyword>
<dbReference type="Gene3D" id="1.10.3720.10">
    <property type="entry name" value="MetI-like"/>
    <property type="match status" value="1"/>
</dbReference>
<comment type="subcellular location">
    <subcellularLocation>
        <location evidence="1">Cell membrane</location>
        <topology evidence="1">Multi-pass membrane protein</topology>
    </subcellularLocation>
</comment>
<dbReference type="STRING" id="889306.KP78_10100"/>
<dbReference type="PATRIC" id="fig|889306.3.peg.1015"/>
<feature type="transmembrane region" description="Helical" evidence="7">
    <location>
        <begin position="174"/>
        <end position="196"/>
    </location>
</feature>
<proteinExistence type="predicted"/>
<feature type="transmembrane region" description="Helical" evidence="7">
    <location>
        <begin position="233"/>
        <end position="253"/>
    </location>
</feature>
<dbReference type="PROSITE" id="PS50928">
    <property type="entry name" value="ABC_TM1"/>
    <property type="match status" value="1"/>
</dbReference>
<dbReference type="SUPFAM" id="SSF161098">
    <property type="entry name" value="MetI-like"/>
    <property type="match status" value="1"/>
</dbReference>
<evidence type="ECO:0000256" key="3">
    <source>
        <dbReference type="ARBA" id="ARBA00022475"/>
    </source>
</evidence>
<organism evidence="9 10">
    <name type="scientific">Jeotgalibacillus soli</name>
    <dbReference type="NCBI Taxonomy" id="889306"/>
    <lineage>
        <taxon>Bacteria</taxon>
        <taxon>Bacillati</taxon>
        <taxon>Bacillota</taxon>
        <taxon>Bacilli</taxon>
        <taxon>Bacillales</taxon>
        <taxon>Caryophanaceae</taxon>
        <taxon>Jeotgalibacillus</taxon>
    </lineage>
</organism>
<dbReference type="InterPro" id="IPR035906">
    <property type="entry name" value="MetI-like_sf"/>
</dbReference>
<gene>
    <name evidence="9" type="ORF">KP78_10100</name>
</gene>
<feature type="transmembrane region" description="Helical" evidence="7">
    <location>
        <begin position="124"/>
        <end position="144"/>
    </location>
</feature>
<evidence type="ECO:0000256" key="5">
    <source>
        <dbReference type="ARBA" id="ARBA00022989"/>
    </source>
</evidence>
<dbReference type="PANTHER" id="PTHR30193:SF37">
    <property type="entry name" value="INNER MEMBRANE ABC TRANSPORTER PERMEASE PROTEIN YCJO"/>
    <property type="match status" value="1"/>
</dbReference>
<dbReference type="InterPro" id="IPR051393">
    <property type="entry name" value="ABC_transporter_permease"/>
</dbReference>
<keyword evidence="10" id="KW-1185">Reference proteome</keyword>
<dbReference type="GO" id="GO:0005886">
    <property type="term" value="C:plasma membrane"/>
    <property type="evidence" value="ECO:0007669"/>
    <property type="project" value="UniProtKB-SubCell"/>
</dbReference>
<feature type="transmembrane region" description="Helical" evidence="7">
    <location>
        <begin position="29"/>
        <end position="55"/>
    </location>
</feature>
<feature type="transmembrane region" description="Helical" evidence="7">
    <location>
        <begin position="273"/>
        <end position="299"/>
    </location>
</feature>
<feature type="domain" description="ABC transmembrane type-1" evidence="8">
    <location>
        <begin position="86"/>
        <end position="300"/>
    </location>
</feature>
<dbReference type="PANTHER" id="PTHR30193">
    <property type="entry name" value="ABC TRANSPORTER PERMEASE PROTEIN"/>
    <property type="match status" value="1"/>
</dbReference>
<dbReference type="InterPro" id="IPR000515">
    <property type="entry name" value="MetI-like"/>
</dbReference>
<evidence type="ECO:0000256" key="4">
    <source>
        <dbReference type="ARBA" id="ARBA00022692"/>
    </source>
</evidence>
<sequence length="310" mass="34954">MLASHHSSKMNKKRFTWENTVQFFKDYGWCYAFILVPVILFVLFTVYPLVMAFIYSFQKYSVLGSEWIGLDNYRSLMDSPVFWKAMKNTLIYTVATVPVNILITLFLALMIFPLNNKSQTFFKAAFYLPGVTSGITMSLIWLWIFDPTGAGLLNAVFDFLGLDSVMWLANPDTALFSLILMTYLGAHGAGILLYLAAMGGIPKSLYEAADIDSASWWSKLKNITWPLLKPTTLYLLVMGVIASFQVFEQAYVMTMGGPNLATTTVAYLIYEHAFLSFEFGLAAAESFVLGFIIIIISVIQFKFMSSDIEY</sequence>
<feature type="transmembrane region" description="Helical" evidence="7">
    <location>
        <begin position="90"/>
        <end position="112"/>
    </location>
</feature>